<feature type="non-terminal residue" evidence="2">
    <location>
        <position position="417"/>
    </location>
</feature>
<dbReference type="GO" id="GO:0050040">
    <property type="term" value="F:lactate 2-monooxygenase activity"/>
    <property type="evidence" value="ECO:0007669"/>
    <property type="project" value="UniProtKB-EC"/>
</dbReference>
<feature type="compositionally biased region" description="Basic and acidic residues" evidence="1">
    <location>
        <begin position="29"/>
        <end position="44"/>
    </location>
</feature>
<evidence type="ECO:0000313" key="2">
    <source>
        <dbReference type="EMBL" id="CAA9507936.1"/>
    </source>
</evidence>
<feature type="compositionally biased region" description="Basic residues" evidence="1">
    <location>
        <begin position="295"/>
        <end position="335"/>
    </location>
</feature>
<gene>
    <name evidence="2" type="ORF">AVDCRST_MAG85-2155</name>
</gene>
<proteinExistence type="predicted"/>
<keyword evidence="2" id="KW-0560">Oxidoreductase</keyword>
<feature type="compositionally biased region" description="Basic residues" evidence="1">
    <location>
        <begin position="45"/>
        <end position="57"/>
    </location>
</feature>
<feature type="compositionally biased region" description="Basic and acidic residues" evidence="1">
    <location>
        <begin position="336"/>
        <end position="350"/>
    </location>
</feature>
<dbReference type="EMBL" id="CADCVT010000235">
    <property type="protein sequence ID" value="CAA9507936.1"/>
    <property type="molecule type" value="Genomic_DNA"/>
</dbReference>
<feature type="region of interest" description="Disordered" evidence="1">
    <location>
        <begin position="1"/>
        <end position="262"/>
    </location>
</feature>
<keyword evidence="2" id="KW-0503">Monooxygenase</keyword>
<feature type="compositionally biased region" description="Basic and acidic residues" evidence="1">
    <location>
        <begin position="386"/>
        <end position="397"/>
    </location>
</feature>
<accession>A0A6J4SWZ5</accession>
<feature type="region of interest" description="Disordered" evidence="1">
    <location>
        <begin position="276"/>
        <end position="417"/>
    </location>
</feature>
<sequence>ERAPQRSSPPDLDLPRRRLGTPPARPHRRDAARAACRDRDEPRRLRVHRGRRRHRRDHAGEPAGVRQAPDRPAHAARRLEARSADRAARPHDAEPVPRRADRRARDGRPQGRRRRRPRGAHARDRNGPVQPGLAPDGAGHQGARRHPALVPALLEHRGRARRELRQARGEDRLRRDRHHARHDAARLAHPRPRPRVPAVPQGQGHRAVHERRGLPAHHAHADRPGSDAEADAQRDPHAGPAHPRVPRALQPGRRPRGGAALHADLLAPVARVGHAAVPARAHEAADPPQGDPAPRRRVARGGGGHRRDRRLQPRRPPGRRLDRHARRAARHRRRGRREDAGAVRQRDPQRRGRLQGAGPRRGRRAARPPVRLRPGDRGRARRRRGARELPGRLRPDDGPVGLHVGRRDHARGAGRCL</sequence>
<dbReference type="AlphaFoldDB" id="A0A6J4SWZ5"/>
<feature type="compositionally biased region" description="Basic and acidic residues" evidence="1">
    <location>
        <begin position="219"/>
        <end position="237"/>
    </location>
</feature>
<evidence type="ECO:0000256" key="1">
    <source>
        <dbReference type="SAM" id="MobiDB-lite"/>
    </source>
</evidence>
<feature type="compositionally biased region" description="Basic and acidic residues" evidence="1">
    <location>
        <begin position="68"/>
        <end position="109"/>
    </location>
</feature>
<protein>
    <submittedName>
        <fullName evidence="2">Lactate 2-monooxygenase</fullName>
        <ecNumber evidence="2">1.13.12.4</ecNumber>
    </submittedName>
</protein>
<feature type="compositionally biased region" description="Basic and acidic residues" evidence="1">
    <location>
        <begin position="154"/>
        <end position="174"/>
    </location>
</feature>
<reference evidence="2" key="1">
    <citation type="submission" date="2020-02" db="EMBL/GenBank/DDBJ databases">
        <authorList>
            <person name="Meier V. D."/>
        </authorList>
    </citation>
    <scope>NUCLEOTIDE SEQUENCE</scope>
    <source>
        <strain evidence="2">AVDCRST_MAG85</strain>
    </source>
</reference>
<dbReference type="EC" id="1.13.12.4" evidence="2"/>
<feature type="compositionally biased region" description="Basic residues" evidence="1">
    <location>
        <begin position="206"/>
        <end position="218"/>
    </location>
</feature>
<feature type="compositionally biased region" description="Basic residues" evidence="1">
    <location>
        <begin position="110"/>
        <end position="120"/>
    </location>
</feature>
<name>A0A6J4SWZ5_9ACTN</name>
<feature type="non-terminal residue" evidence="2">
    <location>
        <position position="1"/>
    </location>
</feature>
<organism evidence="2">
    <name type="scientific">uncultured Solirubrobacteraceae bacterium</name>
    <dbReference type="NCBI Taxonomy" id="1162706"/>
    <lineage>
        <taxon>Bacteria</taxon>
        <taxon>Bacillati</taxon>
        <taxon>Actinomycetota</taxon>
        <taxon>Thermoleophilia</taxon>
        <taxon>Solirubrobacterales</taxon>
        <taxon>Solirubrobacteraceae</taxon>
        <taxon>environmental samples</taxon>
    </lineage>
</organism>